<evidence type="ECO:0000313" key="3">
    <source>
        <dbReference type="Proteomes" id="UP000029453"/>
    </source>
</evidence>
<evidence type="ECO:0000313" key="2">
    <source>
        <dbReference type="EMBL" id="GAC42709.1"/>
    </source>
</evidence>
<feature type="chain" id="PRO_5038914693" evidence="1">
    <location>
        <begin position="31"/>
        <end position="119"/>
    </location>
</feature>
<reference evidence="2 3" key="1">
    <citation type="submission" date="2012-10" db="EMBL/GenBank/DDBJ databases">
        <title>Draft Genome Sequence of Paenibacillus popilliae ATCC 14706T.</title>
        <authorList>
            <person name="Iiyama K."/>
            <person name="Mori K."/>
            <person name="Mon H."/>
            <person name="Chieda Y."/>
            <person name="Lee J.M."/>
            <person name="Kusakabe T."/>
            <person name="Tashiro K."/>
            <person name="Asano S."/>
            <person name="Yasunaga-Aoki C."/>
            <person name="Shimizu S."/>
        </authorList>
    </citation>
    <scope>NUCLEOTIDE SEQUENCE [LARGE SCALE GENOMIC DNA]</scope>
    <source>
        <strain evidence="2 3">ATCC 14706</strain>
    </source>
</reference>
<accession>M9M1F3</accession>
<dbReference type="EMBL" id="BALG01000133">
    <property type="protein sequence ID" value="GAC42709.1"/>
    <property type="molecule type" value="Genomic_DNA"/>
</dbReference>
<comment type="caution">
    <text evidence="2">The sequence shown here is derived from an EMBL/GenBank/DDBJ whole genome shotgun (WGS) entry which is preliminary data.</text>
</comment>
<dbReference type="AlphaFoldDB" id="M9M1F3"/>
<dbReference type="RefSeq" id="WP_006286198.1">
    <property type="nucleotide sequence ID" value="NZ_BALG01000133.1"/>
</dbReference>
<gene>
    <name evidence="2" type="ORF">PPOP_2069</name>
</gene>
<sequence>MRRHSFRNFISLILSALLLADMVLPGVAGATNKMDGDASETAHQLQSEVKDQFTEQPATKLQLPRISEQNRSGAIAQNFVPPADSSDRITVIVELQQAMREQASRSGCLTLVSITIIRA</sequence>
<proteinExistence type="predicted"/>
<protein>
    <submittedName>
        <fullName evidence="2">Permease component</fullName>
    </submittedName>
</protein>
<organism evidence="2 3">
    <name type="scientific">Paenibacillus popilliae ATCC 14706</name>
    <dbReference type="NCBI Taxonomy" id="1212764"/>
    <lineage>
        <taxon>Bacteria</taxon>
        <taxon>Bacillati</taxon>
        <taxon>Bacillota</taxon>
        <taxon>Bacilli</taxon>
        <taxon>Bacillales</taxon>
        <taxon>Paenibacillaceae</taxon>
        <taxon>Paenibacillus</taxon>
    </lineage>
</organism>
<keyword evidence="3" id="KW-1185">Reference proteome</keyword>
<evidence type="ECO:0000256" key="1">
    <source>
        <dbReference type="SAM" id="SignalP"/>
    </source>
</evidence>
<keyword evidence="1" id="KW-0732">Signal</keyword>
<name>M9M1F3_PAEPP</name>
<dbReference type="Proteomes" id="UP000029453">
    <property type="component" value="Unassembled WGS sequence"/>
</dbReference>
<feature type="signal peptide" evidence="1">
    <location>
        <begin position="1"/>
        <end position="30"/>
    </location>
</feature>